<comment type="caution">
    <text evidence="2">The sequence shown here is derived from an EMBL/GenBank/DDBJ whole genome shotgun (WGS) entry which is preliminary data.</text>
</comment>
<evidence type="ECO:0000313" key="3">
    <source>
        <dbReference type="Proteomes" id="UP000095229"/>
    </source>
</evidence>
<evidence type="ECO:0000259" key="1">
    <source>
        <dbReference type="SMART" id="SM00881"/>
    </source>
</evidence>
<organism evidence="2 3">
    <name type="scientific">Legionella parisiensis</name>
    <dbReference type="NCBI Taxonomy" id="45071"/>
    <lineage>
        <taxon>Bacteria</taxon>
        <taxon>Pseudomonadati</taxon>
        <taxon>Pseudomonadota</taxon>
        <taxon>Gammaproteobacteria</taxon>
        <taxon>Legionellales</taxon>
        <taxon>Legionellaceae</taxon>
        <taxon>Legionella</taxon>
    </lineage>
</organism>
<dbReference type="AlphaFoldDB" id="A0A1E5JVW2"/>
<proteinExistence type="predicted"/>
<accession>A0A1E5JVW2</accession>
<dbReference type="SUPFAM" id="SSF51735">
    <property type="entry name" value="NAD(P)-binding Rossmann-fold domains"/>
    <property type="match status" value="1"/>
</dbReference>
<name>A0A1E5JVW2_9GAMM</name>
<dbReference type="PANTHER" id="PTHR33303">
    <property type="entry name" value="CYTOPLASMIC PROTEIN-RELATED"/>
    <property type="match status" value="1"/>
</dbReference>
<dbReference type="OrthoDB" id="9804695at2"/>
<dbReference type="Gene3D" id="3.40.50.720">
    <property type="entry name" value="NAD(P)-binding Rossmann-like Domain"/>
    <property type="match status" value="1"/>
</dbReference>
<dbReference type="PATRIC" id="fig|45071.6.peg.2789"/>
<dbReference type="InterPro" id="IPR036291">
    <property type="entry name" value="NAD(P)-bd_dom_sf"/>
</dbReference>
<dbReference type="Proteomes" id="UP000095229">
    <property type="component" value="Unassembled WGS sequence"/>
</dbReference>
<dbReference type="SMART" id="SM00881">
    <property type="entry name" value="CoA_binding"/>
    <property type="match status" value="1"/>
</dbReference>
<dbReference type="Pfam" id="PF13380">
    <property type="entry name" value="CoA_binding_2"/>
    <property type="match status" value="1"/>
</dbReference>
<keyword evidence="3" id="KW-1185">Reference proteome</keyword>
<sequence length="133" mass="14838">MLNHQIELFFQSKSFGVIGASSNREKYGNKVLRCYLENGKKAYPVHPKEDSIEGLPVVHSLSQLSKEVESISIITQPAVTEKIVEEAIKKGIKNIWMQPGAESNLAIQNCKLHKINVIAGGPCILIVLNYREH</sequence>
<evidence type="ECO:0000313" key="2">
    <source>
        <dbReference type="EMBL" id="OEH48674.1"/>
    </source>
</evidence>
<dbReference type="EMBL" id="LSOG01000006">
    <property type="protein sequence ID" value="OEH48674.1"/>
    <property type="molecule type" value="Genomic_DNA"/>
</dbReference>
<dbReference type="InterPro" id="IPR003781">
    <property type="entry name" value="CoA-bd"/>
</dbReference>
<dbReference type="STRING" id="45071.Lpar_2598"/>
<reference evidence="2 3" key="1">
    <citation type="submission" date="2016-02" db="EMBL/GenBank/DDBJ databases">
        <title>Secondary metabolites in Legionella.</title>
        <authorList>
            <person name="Tobias N.J."/>
            <person name="Bode H.B."/>
        </authorList>
    </citation>
    <scope>NUCLEOTIDE SEQUENCE [LARGE SCALE GENOMIC DNA]</scope>
    <source>
        <strain evidence="2 3">DSM 19216</strain>
    </source>
</reference>
<protein>
    <recommendedName>
        <fullName evidence="1">CoA-binding domain-containing protein</fullName>
    </recommendedName>
</protein>
<gene>
    <name evidence="2" type="ORF">lpari_00283</name>
</gene>
<dbReference type="PANTHER" id="PTHR33303:SF2">
    <property type="entry name" value="COA-BINDING DOMAIN-CONTAINING PROTEIN"/>
    <property type="match status" value="1"/>
</dbReference>
<feature type="domain" description="CoA-binding" evidence="1">
    <location>
        <begin position="9"/>
        <end position="101"/>
    </location>
</feature>
<dbReference type="RefSeq" id="WP_058518349.1">
    <property type="nucleotide sequence ID" value="NZ_CAAAIE010000003.1"/>
</dbReference>